<name>A0ABU8I212_9SPHI</name>
<gene>
    <name evidence="2" type="ORF">VJ786_02475</name>
</gene>
<feature type="compositionally biased region" description="Basic residues" evidence="1">
    <location>
        <begin position="247"/>
        <end position="258"/>
    </location>
</feature>
<evidence type="ECO:0000313" key="2">
    <source>
        <dbReference type="EMBL" id="MEI5983761.1"/>
    </source>
</evidence>
<comment type="caution">
    <text evidence="2">The sequence shown here is derived from an EMBL/GenBank/DDBJ whole genome shotgun (WGS) entry which is preliminary data.</text>
</comment>
<organism evidence="2 3">
    <name type="scientific">Sphingobacterium tenebrionis</name>
    <dbReference type="NCBI Taxonomy" id="3111775"/>
    <lineage>
        <taxon>Bacteria</taxon>
        <taxon>Pseudomonadati</taxon>
        <taxon>Bacteroidota</taxon>
        <taxon>Sphingobacteriia</taxon>
        <taxon>Sphingobacteriales</taxon>
        <taxon>Sphingobacteriaceae</taxon>
        <taxon>Sphingobacterium</taxon>
    </lineage>
</organism>
<accession>A0ABU8I212</accession>
<protein>
    <recommendedName>
        <fullName evidence="4">DUF3945 domain-containing protein</fullName>
    </recommendedName>
</protein>
<dbReference type="EMBL" id="JAYLLN010000003">
    <property type="protein sequence ID" value="MEI5983761.1"/>
    <property type="molecule type" value="Genomic_DNA"/>
</dbReference>
<proteinExistence type="predicted"/>
<dbReference type="RefSeq" id="WP_336557202.1">
    <property type="nucleotide sequence ID" value="NZ_JAYLLN010000003.1"/>
</dbReference>
<evidence type="ECO:0000313" key="3">
    <source>
        <dbReference type="Proteomes" id="UP001363035"/>
    </source>
</evidence>
<evidence type="ECO:0008006" key="4">
    <source>
        <dbReference type="Google" id="ProtNLM"/>
    </source>
</evidence>
<feature type="region of interest" description="Disordered" evidence="1">
    <location>
        <begin position="231"/>
        <end position="258"/>
    </location>
</feature>
<feature type="compositionally biased region" description="Basic and acidic residues" evidence="1">
    <location>
        <begin position="231"/>
        <end position="246"/>
    </location>
</feature>
<evidence type="ECO:0000256" key="1">
    <source>
        <dbReference type="SAM" id="MobiDB-lite"/>
    </source>
</evidence>
<keyword evidence="3" id="KW-1185">Reference proteome</keyword>
<reference evidence="2 3" key="1">
    <citation type="submission" date="2024-01" db="EMBL/GenBank/DDBJ databases">
        <title>Sphingobacterium tenebrionis sp. nov., a novel endophyte isolated from tenebrio molitor intestines.</title>
        <authorList>
            <person name="Zhang C."/>
        </authorList>
    </citation>
    <scope>NUCLEOTIDE SEQUENCE [LARGE SCALE GENOMIC DNA]</scope>
    <source>
        <strain evidence="2 3">PU5-4</strain>
    </source>
</reference>
<sequence length="258" mass="30426">MNHKNYEYLKEQLLYSGFGNGLEDSLKDNLQRQPEGFQLLFQTGMGKGRIRAELNFSRSSQSDMYFFNSYRLEIVPQGTEQRRAQLFYVNGRDRYTLKEAYNLMHGRSVFKELSNRQGDRYEAWVQLDLKTMDINGNHRFRQFHKNYGFDLQSELDRYPIRELEMPDRRQDLIDALQLGNRQPVTMELEKGETRLYLQANPQFKVLNVYDENGIRQEFLGPEKGMDLTMEKTDRKKLSTGELSEAKKKIHGRKRGLGG</sequence>
<dbReference type="Proteomes" id="UP001363035">
    <property type="component" value="Unassembled WGS sequence"/>
</dbReference>